<feature type="compositionally biased region" description="Polar residues" evidence="1">
    <location>
        <begin position="745"/>
        <end position="773"/>
    </location>
</feature>
<feature type="compositionally biased region" description="Low complexity" evidence="1">
    <location>
        <begin position="894"/>
        <end position="906"/>
    </location>
</feature>
<dbReference type="EMBL" id="WVTB01000066">
    <property type="protein sequence ID" value="KAF3801614.1"/>
    <property type="molecule type" value="Genomic_DNA"/>
</dbReference>
<dbReference type="Gene3D" id="3.30.200.20">
    <property type="entry name" value="Phosphorylase Kinase, domain 1"/>
    <property type="match status" value="1"/>
</dbReference>
<dbReference type="Proteomes" id="UP000613401">
    <property type="component" value="Unassembled WGS sequence"/>
</dbReference>
<organism evidence="3 4">
    <name type="scientific">Colletotrichum gloeosporioides</name>
    <name type="common">Anthracnose fungus</name>
    <name type="synonym">Glomerella cingulata</name>
    <dbReference type="NCBI Taxonomy" id="474922"/>
    <lineage>
        <taxon>Eukaryota</taxon>
        <taxon>Fungi</taxon>
        <taxon>Dikarya</taxon>
        <taxon>Ascomycota</taxon>
        <taxon>Pezizomycotina</taxon>
        <taxon>Sordariomycetes</taxon>
        <taxon>Hypocreomycetidae</taxon>
        <taxon>Glomerellales</taxon>
        <taxon>Glomerellaceae</taxon>
        <taxon>Colletotrichum</taxon>
        <taxon>Colletotrichum gloeosporioides species complex</taxon>
    </lineage>
</organism>
<dbReference type="PANTHER" id="PTHR12984">
    <property type="entry name" value="SCY1-RELATED S/T PROTEIN KINASE-LIKE"/>
    <property type="match status" value="1"/>
</dbReference>
<feature type="region of interest" description="Disordered" evidence="1">
    <location>
        <begin position="965"/>
        <end position="1010"/>
    </location>
</feature>
<evidence type="ECO:0000259" key="2">
    <source>
        <dbReference type="PROSITE" id="PS50011"/>
    </source>
</evidence>
<dbReference type="SUPFAM" id="SSF48371">
    <property type="entry name" value="ARM repeat"/>
    <property type="match status" value="1"/>
</dbReference>
<reference evidence="3" key="1">
    <citation type="journal article" date="2020" name="Phytopathology">
        <title>Genome sequence and comparative analysis of Colletotrichum gloeosporioides isolated from Liriodendron leaves.</title>
        <authorList>
            <person name="Fu F.F."/>
            <person name="Hao Z."/>
            <person name="Wang P."/>
            <person name="Lu Y."/>
            <person name="Xue L.J."/>
            <person name="Wei G."/>
            <person name="Tian Y."/>
            <person name="Baishi H."/>
            <person name="Xu H."/>
            <person name="Shi J."/>
            <person name="Cheng T."/>
            <person name="Wang G."/>
            <person name="Yi Y."/>
            <person name="Chen J."/>
        </authorList>
    </citation>
    <scope>NUCLEOTIDE SEQUENCE</scope>
    <source>
        <strain evidence="3">Lc1</strain>
    </source>
</reference>
<protein>
    <submittedName>
        <fullName evidence="3">Protein kinase domain-containing protein ppk32</fullName>
    </submittedName>
</protein>
<dbReference type="Gene3D" id="1.10.510.10">
    <property type="entry name" value="Transferase(Phosphotransferase) domain 1"/>
    <property type="match status" value="1"/>
</dbReference>
<evidence type="ECO:0000313" key="4">
    <source>
        <dbReference type="Proteomes" id="UP000613401"/>
    </source>
</evidence>
<feature type="compositionally biased region" description="Low complexity" evidence="1">
    <location>
        <begin position="965"/>
        <end position="998"/>
    </location>
</feature>
<dbReference type="SUPFAM" id="SSF56112">
    <property type="entry name" value="Protein kinase-like (PK-like)"/>
    <property type="match status" value="1"/>
</dbReference>
<feature type="non-terminal residue" evidence="3">
    <location>
        <position position="1"/>
    </location>
</feature>
<keyword evidence="3" id="KW-0418">Kinase</keyword>
<feature type="compositionally biased region" description="Polar residues" evidence="1">
    <location>
        <begin position="794"/>
        <end position="805"/>
    </location>
</feature>
<dbReference type="Pfam" id="PF00069">
    <property type="entry name" value="Pkinase"/>
    <property type="match status" value="1"/>
</dbReference>
<dbReference type="GO" id="GO:0005524">
    <property type="term" value="F:ATP binding"/>
    <property type="evidence" value="ECO:0007669"/>
    <property type="project" value="InterPro"/>
</dbReference>
<dbReference type="PROSITE" id="PS50011">
    <property type="entry name" value="PROTEIN_KINASE_DOM"/>
    <property type="match status" value="1"/>
</dbReference>
<accession>A0A8H4CD13</accession>
<dbReference type="InterPro" id="IPR016024">
    <property type="entry name" value="ARM-type_fold"/>
</dbReference>
<feature type="compositionally biased region" description="Polar residues" evidence="1">
    <location>
        <begin position="864"/>
        <end position="873"/>
    </location>
</feature>
<gene>
    <name evidence="3" type="ORF">GCG54_00014830</name>
</gene>
<comment type="caution">
    <text evidence="3">The sequence shown here is derived from an EMBL/GenBank/DDBJ whole genome shotgun (WGS) entry which is preliminary data.</text>
</comment>
<proteinExistence type="predicted"/>
<dbReference type="Gene3D" id="1.25.10.10">
    <property type="entry name" value="Leucine-rich Repeat Variant"/>
    <property type="match status" value="1"/>
</dbReference>
<feature type="region of interest" description="Disordered" evidence="1">
    <location>
        <begin position="132"/>
        <end position="152"/>
    </location>
</feature>
<feature type="compositionally biased region" description="Polar residues" evidence="1">
    <location>
        <begin position="671"/>
        <end position="681"/>
    </location>
</feature>
<feature type="compositionally biased region" description="Low complexity" evidence="1">
    <location>
        <begin position="878"/>
        <end position="887"/>
    </location>
</feature>
<feature type="compositionally biased region" description="Polar residues" evidence="1">
    <location>
        <begin position="914"/>
        <end position="931"/>
    </location>
</feature>
<dbReference type="SMART" id="SM00220">
    <property type="entry name" value="S_TKc"/>
    <property type="match status" value="1"/>
</dbReference>
<dbReference type="InterPro" id="IPR011989">
    <property type="entry name" value="ARM-like"/>
</dbReference>
<feature type="compositionally biased region" description="Low complexity" evidence="1">
    <location>
        <begin position="806"/>
        <end position="845"/>
    </location>
</feature>
<keyword evidence="4" id="KW-1185">Reference proteome</keyword>
<dbReference type="InterPro" id="IPR000719">
    <property type="entry name" value="Prot_kinase_dom"/>
</dbReference>
<dbReference type="RefSeq" id="XP_045260773.1">
    <property type="nucleotide sequence ID" value="XM_045414651.1"/>
</dbReference>
<keyword evidence="3" id="KW-0808">Transferase</keyword>
<dbReference type="AlphaFoldDB" id="A0A8H4CD13"/>
<sequence>HAIMFSSALKSISSTNITANYSISSTQTSTAGPWKIYDCKKKSTGKPYSVFVFDKKGLDSHGNSLGRSGASAFKRATEEVVERLKKEASSLAKLRHPSILELVEPVEETRGGGLQFVTEAVTASLASLLQDKDDQERSGGVGGRSSRYVTEDSDGVRRRRELEIDELEIQKGLLQISKALEFLHENAGLVHGNLTPDAILVNSKSDWKISGLAFCGPSEGSNKPTSFQPISLSEVLNPDPRLPRFVQLNLDYTSPDFVLDNNFTTFADMFSLGLLAVSLYNSPHKSPIEAHGSLSTYKRTFTSSSTVPSTSNQFLSSRPLPKELSTHVLPRLITRRPAQRLTAREFQESEYFNNVLVSTIRFLDAFPAKTPNEKAQFMRGLVKVLPSFPKTVMEKKLMPALLEEMKDKDLIALILQNVFTIVDLLPSARRVFAEKVRPSLKDTFAPPPKKDQAPERDPTKDAGLMVVLEHMSTICNNCNGKEFTDDILPVVYAAIEAPTPAVVDAALRGLPSILPVLDFSTIKNELFPVIAAVFSKTSSLAIKVRGCQAFVVLCGGTPDGQDDGLDAFGAKKKPSASSSMLDKYTMQEKIVPLVKAIKTKEPAVMMAALSVLHVVGEAADADFVAMDILPILWHMSLGPLLNLKQFQTFMDLIKKLSRRVEDEQTKKLQELSGTNGSSTAAPNDDFLGFGGVSGTGFDQSNGGTDDDFESLVKGKTTRTSTSEAFPSWDDAPAPARVTSPVGGSRSATPNAPAFSWSTPSPTQTNVPSTSQLGASKPAPGFRTVTPDLGGFQAMTPTSTQFSKPLQPTAQTPAQPQTQTSSSINWSTAATATSNPWSSSSAASTPGFSAGNSMSPPPSSAFGGINSSMSNLSLGGQRPGLSQSSSFSLPPPPGKNSMGSSGSSGFSLPPPPSHTPTQSGMSAFNKPATNTGMGMMSQPSMSTMGGMNSMNTMGSRPGMNMGSMGMASGGNMNSMMNNMSMNSMSGFQQQQQQQQQSQQPKSGLDKYESLI</sequence>
<dbReference type="InterPro" id="IPR051177">
    <property type="entry name" value="CIK-Related_Protein"/>
</dbReference>
<dbReference type="GO" id="GO:0004672">
    <property type="term" value="F:protein kinase activity"/>
    <property type="evidence" value="ECO:0007669"/>
    <property type="project" value="InterPro"/>
</dbReference>
<dbReference type="CDD" id="cd14011">
    <property type="entry name" value="PK_SCY1_like"/>
    <property type="match status" value="1"/>
</dbReference>
<feature type="region of interest" description="Disordered" evidence="1">
    <location>
        <begin position="664"/>
        <end position="936"/>
    </location>
</feature>
<evidence type="ECO:0000256" key="1">
    <source>
        <dbReference type="SAM" id="MobiDB-lite"/>
    </source>
</evidence>
<name>A0A8H4CD13_COLGL</name>
<evidence type="ECO:0000313" key="3">
    <source>
        <dbReference type="EMBL" id="KAF3801614.1"/>
    </source>
</evidence>
<dbReference type="PANTHER" id="PTHR12984:SF6">
    <property type="entry name" value="SCY1-LIKE PROTEIN 2"/>
    <property type="match status" value="1"/>
</dbReference>
<feature type="domain" description="Protein kinase" evidence="2">
    <location>
        <begin position="22"/>
        <end position="352"/>
    </location>
</feature>
<reference evidence="3" key="2">
    <citation type="submission" date="2020-03" db="EMBL/GenBank/DDBJ databases">
        <authorList>
            <person name="Fu F.-F."/>
            <person name="Chen J."/>
        </authorList>
    </citation>
    <scope>NUCLEOTIDE SEQUENCE</scope>
    <source>
        <strain evidence="3">Lc1</strain>
    </source>
</reference>
<dbReference type="GeneID" id="69021938"/>
<dbReference type="InterPro" id="IPR011009">
    <property type="entry name" value="Kinase-like_dom_sf"/>
</dbReference>